<dbReference type="Pfam" id="PF00098">
    <property type="entry name" value="zf-CCHC"/>
    <property type="match status" value="1"/>
</dbReference>
<dbReference type="Pfam" id="PF24626">
    <property type="entry name" value="SH3_Tf2-1"/>
    <property type="match status" value="1"/>
</dbReference>
<evidence type="ECO:0000313" key="4">
    <source>
        <dbReference type="Proteomes" id="UP000626092"/>
    </source>
</evidence>
<gene>
    <name evidence="3" type="ORF">RHSIM_Rhsim08G0120100</name>
</gene>
<dbReference type="OrthoDB" id="1428950at2759"/>
<dbReference type="Proteomes" id="UP000626092">
    <property type="component" value="Unassembled WGS sequence"/>
</dbReference>
<feature type="domain" description="CCHC-type" evidence="2">
    <location>
        <begin position="135"/>
        <end position="151"/>
    </location>
</feature>
<accession>A0A834GJZ2</accession>
<dbReference type="SUPFAM" id="SSF57756">
    <property type="entry name" value="Retrovirus zinc finger-like domains"/>
    <property type="match status" value="1"/>
</dbReference>
<dbReference type="PROSITE" id="PS50158">
    <property type="entry name" value="ZF_CCHC"/>
    <property type="match status" value="1"/>
</dbReference>
<dbReference type="EMBL" id="WJXA01000008">
    <property type="protein sequence ID" value="KAF7134234.1"/>
    <property type="molecule type" value="Genomic_DNA"/>
</dbReference>
<protein>
    <recommendedName>
        <fullName evidence="2">CCHC-type domain-containing protein</fullName>
    </recommendedName>
</protein>
<keyword evidence="1" id="KW-0863">Zinc-finger</keyword>
<reference evidence="3" key="1">
    <citation type="submission" date="2019-11" db="EMBL/GenBank/DDBJ databases">
        <authorList>
            <person name="Liu Y."/>
            <person name="Hou J."/>
            <person name="Li T.-Q."/>
            <person name="Guan C.-H."/>
            <person name="Wu X."/>
            <person name="Wu H.-Z."/>
            <person name="Ling F."/>
            <person name="Zhang R."/>
            <person name="Shi X.-G."/>
            <person name="Ren J.-P."/>
            <person name="Chen E.-F."/>
            <person name="Sun J.-M."/>
        </authorList>
    </citation>
    <scope>NUCLEOTIDE SEQUENCE</scope>
    <source>
        <strain evidence="3">Adult_tree_wgs_1</strain>
        <tissue evidence="3">Leaves</tissue>
    </source>
</reference>
<keyword evidence="1" id="KW-0479">Metal-binding</keyword>
<organism evidence="3 4">
    <name type="scientific">Rhododendron simsii</name>
    <name type="common">Sims's rhododendron</name>
    <dbReference type="NCBI Taxonomy" id="118357"/>
    <lineage>
        <taxon>Eukaryota</taxon>
        <taxon>Viridiplantae</taxon>
        <taxon>Streptophyta</taxon>
        <taxon>Embryophyta</taxon>
        <taxon>Tracheophyta</taxon>
        <taxon>Spermatophyta</taxon>
        <taxon>Magnoliopsida</taxon>
        <taxon>eudicotyledons</taxon>
        <taxon>Gunneridae</taxon>
        <taxon>Pentapetalae</taxon>
        <taxon>asterids</taxon>
        <taxon>Ericales</taxon>
        <taxon>Ericaceae</taxon>
        <taxon>Ericoideae</taxon>
        <taxon>Rhodoreae</taxon>
        <taxon>Rhododendron</taxon>
    </lineage>
</organism>
<name>A0A834GJZ2_RHOSS</name>
<dbReference type="AlphaFoldDB" id="A0A834GJZ2"/>
<proteinExistence type="predicted"/>
<dbReference type="Gene3D" id="4.10.60.10">
    <property type="entry name" value="Zinc finger, CCHC-type"/>
    <property type="match status" value="1"/>
</dbReference>
<dbReference type="InterPro" id="IPR056924">
    <property type="entry name" value="SH3_Tf2-1"/>
</dbReference>
<comment type="caution">
    <text evidence="3">The sequence shown here is derived from an EMBL/GenBank/DDBJ whole genome shotgun (WGS) entry which is preliminary data.</text>
</comment>
<sequence>MGATGGGRPGMGGYYQPRRLQNLCQNMRSVDDYTTEFHQLVARNDVAETDEQLVTRHVGGLREQFQFTLNMFDLYSVSEAHQRALQLEKQANRWPPSTPWGVVARPTANTIPVKPAGILPPTVPPAIRAGGSSSKCYKCGEPGHRAFECRKSDRAGKALFVDAEGVVTDHSEPYEQEAAYDDDHQLTLHEEAVEEFVRDVGPLLVGKEPIFCHKPSLRRRRRRKAKWVTDALSRRASFLTLMRSRVIGFDAFRELLAADPYFSVILEGLARGGCPKFHEQGGFLFKGNALCVPESSLRLKITKELHDEGHIVNGFNPRAPVDLLPVPDRKHAFGKAEEFMSSLQQIHRDTEQRLHSITAKYKEAADKKRRNVEFEVGDFVYAVLTKDRFPEGEFNKLKARKIGPIEILEKINPNAYRLKLPSHVRTADAFNVKLLIPFRGDSSNASFAIKLINLDKLGLPNFDDVGKEDFVNCGEYLLKPRKALSDIQNLATGISDKTPVKHEQIYGRSQYSQPLNSHQPENFLLMSLLMTIRSP</sequence>
<dbReference type="GO" id="GO:0008270">
    <property type="term" value="F:zinc ion binding"/>
    <property type="evidence" value="ECO:0007669"/>
    <property type="project" value="UniProtKB-KW"/>
</dbReference>
<keyword evidence="1" id="KW-0862">Zinc</keyword>
<evidence type="ECO:0000313" key="3">
    <source>
        <dbReference type="EMBL" id="KAF7134234.1"/>
    </source>
</evidence>
<dbReference type="InterPro" id="IPR036875">
    <property type="entry name" value="Znf_CCHC_sf"/>
</dbReference>
<dbReference type="SMART" id="SM00343">
    <property type="entry name" value="ZnF_C2HC"/>
    <property type="match status" value="1"/>
</dbReference>
<evidence type="ECO:0000256" key="1">
    <source>
        <dbReference type="PROSITE-ProRule" id="PRU00047"/>
    </source>
</evidence>
<dbReference type="InterPro" id="IPR001878">
    <property type="entry name" value="Znf_CCHC"/>
</dbReference>
<dbReference type="PANTHER" id="PTHR35046:SF18">
    <property type="entry name" value="RNA-DIRECTED DNA POLYMERASE"/>
    <property type="match status" value="1"/>
</dbReference>
<dbReference type="PANTHER" id="PTHR35046">
    <property type="entry name" value="ZINC KNUCKLE (CCHC-TYPE) FAMILY PROTEIN"/>
    <property type="match status" value="1"/>
</dbReference>
<dbReference type="GO" id="GO:0003676">
    <property type="term" value="F:nucleic acid binding"/>
    <property type="evidence" value="ECO:0007669"/>
    <property type="project" value="InterPro"/>
</dbReference>
<keyword evidence="4" id="KW-1185">Reference proteome</keyword>
<evidence type="ECO:0000259" key="2">
    <source>
        <dbReference type="PROSITE" id="PS50158"/>
    </source>
</evidence>